<dbReference type="Pfam" id="PF00990">
    <property type="entry name" value="GGDEF"/>
    <property type="match status" value="1"/>
</dbReference>
<keyword evidence="1" id="KW-0547">Nucleotide-binding</keyword>
<dbReference type="Pfam" id="PF13191">
    <property type="entry name" value="AAA_16"/>
    <property type="match status" value="1"/>
</dbReference>
<dbReference type="FunFam" id="3.30.70.270:FF:000001">
    <property type="entry name" value="Diguanylate cyclase domain protein"/>
    <property type="match status" value="1"/>
</dbReference>
<dbReference type="InterPro" id="IPR043128">
    <property type="entry name" value="Rev_trsase/Diguanyl_cyclase"/>
</dbReference>
<dbReference type="Gene3D" id="3.40.50.300">
    <property type="entry name" value="P-loop containing nucleotide triphosphate hydrolases"/>
    <property type="match status" value="1"/>
</dbReference>
<dbReference type="AlphaFoldDB" id="A0A3A4R8I9"/>
<dbReference type="PANTHER" id="PTHR16305:SF28">
    <property type="entry name" value="GUANYLATE CYCLASE DOMAIN-CONTAINING PROTEIN"/>
    <property type="match status" value="1"/>
</dbReference>
<dbReference type="InterPro" id="IPR019734">
    <property type="entry name" value="TPR_rpt"/>
</dbReference>
<dbReference type="PROSITE" id="PS50293">
    <property type="entry name" value="TPR_REGION"/>
    <property type="match status" value="3"/>
</dbReference>
<organism evidence="5 6">
    <name type="scientific">Candidatus Auribacter fodinae</name>
    <dbReference type="NCBI Taxonomy" id="2093366"/>
    <lineage>
        <taxon>Bacteria</taxon>
        <taxon>Pseudomonadati</taxon>
        <taxon>Candidatus Auribacterota</taxon>
        <taxon>Candidatus Auribacteria</taxon>
        <taxon>Candidatus Auribacterales</taxon>
        <taxon>Candidatus Auribacteraceae</taxon>
        <taxon>Candidatus Auribacter</taxon>
    </lineage>
</organism>
<dbReference type="SUPFAM" id="SSF81901">
    <property type="entry name" value="HCP-like"/>
    <property type="match status" value="1"/>
</dbReference>
<evidence type="ECO:0000259" key="4">
    <source>
        <dbReference type="PROSITE" id="PS50887"/>
    </source>
</evidence>
<dbReference type="PROSITE" id="PS50887">
    <property type="entry name" value="GGDEF"/>
    <property type="match status" value="1"/>
</dbReference>
<evidence type="ECO:0000256" key="1">
    <source>
        <dbReference type="ARBA" id="ARBA00022741"/>
    </source>
</evidence>
<feature type="repeat" description="TPR" evidence="3">
    <location>
        <begin position="680"/>
        <end position="713"/>
    </location>
</feature>
<evidence type="ECO:0000313" key="5">
    <source>
        <dbReference type="EMBL" id="RJP60993.1"/>
    </source>
</evidence>
<evidence type="ECO:0000256" key="3">
    <source>
        <dbReference type="PROSITE-ProRule" id="PRU00339"/>
    </source>
</evidence>
<sequence>ELTGLLNRRYFFNRLSQEISKSKRNNRPFSLLILDVDHFKEINDTYGHLEGDEVLRVISNVLVQCVREMDIVTRYAGDEFIAILPEAIKEDAIPVAHRILEETRKLEFSNPKVAGATFTVAVSVGLSTFPHDGQTANELIEHADLGLYAAKQGGRNRVCCGSVSTEPAEPAISFDGIIPRFIGRAEEIRQLEEIYHRALEGNLQVVFVAGEAGVGKTRLVEEFLSRLNKDKIQLLKGTCFDTKIPMPYQPFREALASFIERDTYFGYALLRSLSEALKIEVLKVIPNLDTKRLGITSASMGLDPVQDEYRLFDGIYQIMKKISQKGPLVLFLDDLQWADLASLELFSYIVRNGRNDRIMICITFRPEEIIDGNIERGSMASVIHKLSRVHRLDRINVTPLSKNHVAEMLSTVFHPHTCPKELIELVVNETEGNPFFIEELLKTLIENKDIKFEKNHLTIKPAETITLPSSVRDLVLDRIDKLPEELQEILTIAATIGQEFSLPLLSFITGKNEGHIQDILDNGMDANIIKEDFSSAEEKFSFTHCKIREVLYYSLRESKRERLHMKIAHALERLFHNELPNHYEDLAQHYYVTREKEKAFTYMLLCARKVQESYAIHESISYYMKAVSLYDNFSSELQFLHRDDYASITLALGTLFNITGEYEIALKWLNTCREIKDDSHEVYLSLGELHVKRGDYDKAMEMFKIALDKTTLNTALANIETNMSYVYFRVSNFNESERLAKKAIERLQDKALSLVTSEAYKNLGTVYYAKGHFAQAIEYYTKSLEISTLLNDKRSIANSYNNLGSVYYRQNNFDKALDHLQKCLVIREEIGDKSGIVYSYNNIGNIHYNLTDYDNAEKYYSQCLAISNEIGEQAAIIASYNNLGNVYLATEDFTSAAEHYQHSLELSEKIGEKASIARAYTGLGNVYINTNDYLKAYDYYQKCFVIREQIGDMSGMAFASIHMAFASISVGNFEKAEHHFITSGKLKEQINDLPGRLTIINQLIRLYLYTGKNDNARELLIEALDLARLLDQAEMLAETWGLYAILHINDGDTEKAKKAMHTMDKFANSISLTIPVSNFTSFVQGKYELAAHHYKQSLPLFERALKHRRVKNSDVEYGQIMLDFASALIHLQRYAEAAEKLHIAQDFFSKISMKEKLETIQEMKTSIQDTAE</sequence>
<feature type="repeat" description="TPR" evidence="3">
    <location>
        <begin position="757"/>
        <end position="790"/>
    </location>
</feature>
<feature type="repeat" description="TPR" evidence="3">
    <location>
        <begin position="837"/>
        <end position="870"/>
    </location>
</feature>
<evidence type="ECO:0000313" key="6">
    <source>
        <dbReference type="Proteomes" id="UP000266426"/>
    </source>
</evidence>
<dbReference type="Gene3D" id="1.25.40.10">
    <property type="entry name" value="Tetratricopeptide repeat domain"/>
    <property type="match status" value="4"/>
</dbReference>
<dbReference type="Pfam" id="PF13181">
    <property type="entry name" value="TPR_8"/>
    <property type="match status" value="1"/>
</dbReference>
<reference evidence="5 6" key="1">
    <citation type="journal article" date="2017" name="ISME J.">
        <title>Energy and carbon metabolisms in a deep terrestrial subsurface fluid microbial community.</title>
        <authorList>
            <person name="Momper L."/>
            <person name="Jungbluth S.P."/>
            <person name="Lee M.D."/>
            <person name="Amend J.P."/>
        </authorList>
    </citation>
    <scope>NUCLEOTIDE SEQUENCE [LARGE SCALE GENOMIC DNA]</scope>
    <source>
        <strain evidence="5">SURF_26</strain>
    </source>
</reference>
<dbReference type="InterPro" id="IPR011990">
    <property type="entry name" value="TPR-like_helical_dom_sf"/>
</dbReference>
<dbReference type="InterPro" id="IPR041664">
    <property type="entry name" value="AAA_16"/>
</dbReference>
<dbReference type="PANTHER" id="PTHR16305">
    <property type="entry name" value="TESTICULAR SOLUBLE ADENYLYL CYCLASE"/>
    <property type="match status" value="1"/>
</dbReference>
<dbReference type="InterPro" id="IPR000160">
    <property type="entry name" value="GGDEF_dom"/>
</dbReference>
<comment type="caution">
    <text evidence="5">The sequence shown here is derived from an EMBL/GenBank/DDBJ whole genome shotgun (WGS) entry which is preliminary data.</text>
</comment>
<dbReference type="SUPFAM" id="SSF52540">
    <property type="entry name" value="P-loop containing nucleoside triphosphate hydrolases"/>
    <property type="match status" value="1"/>
</dbReference>
<dbReference type="Pfam" id="PF13432">
    <property type="entry name" value="TPR_16"/>
    <property type="match status" value="1"/>
</dbReference>
<dbReference type="Proteomes" id="UP000266426">
    <property type="component" value="Unassembled WGS sequence"/>
</dbReference>
<dbReference type="GO" id="GO:0004016">
    <property type="term" value="F:adenylate cyclase activity"/>
    <property type="evidence" value="ECO:0007669"/>
    <property type="project" value="TreeGrafter"/>
</dbReference>
<evidence type="ECO:0000256" key="2">
    <source>
        <dbReference type="ARBA" id="ARBA00022840"/>
    </source>
</evidence>
<feature type="repeat" description="TPR" evidence="3">
    <location>
        <begin position="877"/>
        <end position="910"/>
    </location>
</feature>
<dbReference type="SMART" id="SM00267">
    <property type="entry name" value="GGDEF"/>
    <property type="match status" value="1"/>
</dbReference>
<dbReference type="CDD" id="cd01949">
    <property type="entry name" value="GGDEF"/>
    <property type="match status" value="1"/>
</dbReference>
<dbReference type="Pfam" id="PF13424">
    <property type="entry name" value="TPR_12"/>
    <property type="match status" value="2"/>
</dbReference>
<dbReference type="InterPro" id="IPR029787">
    <property type="entry name" value="Nucleotide_cyclase"/>
</dbReference>
<dbReference type="GO" id="GO:0005737">
    <property type="term" value="C:cytoplasm"/>
    <property type="evidence" value="ECO:0007669"/>
    <property type="project" value="TreeGrafter"/>
</dbReference>
<gene>
    <name evidence="5" type="ORF">C4541_03060</name>
</gene>
<dbReference type="SUPFAM" id="SSF55073">
    <property type="entry name" value="Nucleotide cyclase"/>
    <property type="match status" value="1"/>
</dbReference>
<accession>A0A3A4R8I9</accession>
<dbReference type="Gene3D" id="3.30.70.270">
    <property type="match status" value="1"/>
</dbReference>
<proteinExistence type="predicted"/>
<protein>
    <submittedName>
        <fullName evidence="5">Diguanylate cyclase</fullName>
    </submittedName>
</protein>
<dbReference type="Pfam" id="PF13176">
    <property type="entry name" value="TPR_7"/>
    <property type="match status" value="1"/>
</dbReference>
<feature type="non-terminal residue" evidence="5">
    <location>
        <position position="1"/>
    </location>
</feature>
<keyword evidence="2" id="KW-0067">ATP-binding</keyword>
<feature type="repeat" description="TPR" evidence="3">
    <location>
        <begin position="917"/>
        <end position="950"/>
    </location>
</feature>
<dbReference type="EMBL" id="QZJZ01000018">
    <property type="protein sequence ID" value="RJP60993.1"/>
    <property type="molecule type" value="Genomic_DNA"/>
</dbReference>
<name>A0A3A4R8I9_9BACT</name>
<dbReference type="NCBIfam" id="TIGR00254">
    <property type="entry name" value="GGDEF"/>
    <property type="match status" value="1"/>
</dbReference>
<dbReference type="InterPro" id="IPR027417">
    <property type="entry name" value="P-loop_NTPase"/>
</dbReference>
<dbReference type="GO" id="GO:0005524">
    <property type="term" value="F:ATP binding"/>
    <property type="evidence" value="ECO:0007669"/>
    <property type="project" value="UniProtKB-KW"/>
</dbReference>
<dbReference type="PROSITE" id="PS50005">
    <property type="entry name" value="TPR"/>
    <property type="match status" value="6"/>
</dbReference>
<feature type="domain" description="GGDEF" evidence="4">
    <location>
        <begin position="27"/>
        <end position="163"/>
    </location>
</feature>
<dbReference type="SUPFAM" id="SSF48452">
    <property type="entry name" value="TPR-like"/>
    <property type="match status" value="3"/>
</dbReference>
<keyword evidence="3" id="KW-0802">TPR repeat</keyword>
<dbReference type="SMART" id="SM00028">
    <property type="entry name" value="TPR"/>
    <property type="match status" value="10"/>
</dbReference>
<feature type="repeat" description="TPR" evidence="3">
    <location>
        <begin position="797"/>
        <end position="830"/>
    </location>
</feature>